<dbReference type="CAZy" id="GT2">
    <property type="family name" value="Glycosyltransferase Family 2"/>
</dbReference>
<evidence type="ECO:0000313" key="10">
    <source>
        <dbReference type="EMBL" id="ACF13404.1"/>
    </source>
</evidence>
<dbReference type="GO" id="GO:0009103">
    <property type="term" value="P:lipopolysaccharide biosynthetic process"/>
    <property type="evidence" value="ECO:0007669"/>
    <property type="project" value="UniProtKB-KW"/>
</dbReference>
<organism evidence="10 11">
    <name type="scientific">Chloroherpeton thalassium (strain ATCC 35110 / GB-78)</name>
    <dbReference type="NCBI Taxonomy" id="517418"/>
    <lineage>
        <taxon>Bacteria</taxon>
        <taxon>Pseudomonadati</taxon>
        <taxon>Chlorobiota</taxon>
        <taxon>Chlorobiia</taxon>
        <taxon>Chlorobiales</taxon>
        <taxon>Chloroherpetonaceae</taxon>
        <taxon>Chloroherpeton</taxon>
    </lineage>
</organism>
<evidence type="ECO:0000256" key="6">
    <source>
        <dbReference type="ARBA" id="ARBA00022989"/>
    </source>
</evidence>
<evidence type="ECO:0000256" key="7">
    <source>
        <dbReference type="ARBA" id="ARBA00023136"/>
    </source>
</evidence>
<accession>B3QXD0</accession>
<feature type="transmembrane region" description="Helical" evidence="8">
    <location>
        <begin position="228"/>
        <end position="249"/>
    </location>
</feature>
<dbReference type="PANTHER" id="PTHR48090">
    <property type="entry name" value="UNDECAPRENYL-PHOSPHATE 4-DEOXY-4-FORMAMIDO-L-ARABINOSE TRANSFERASE-RELATED"/>
    <property type="match status" value="1"/>
</dbReference>
<keyword evidence="4 8" id="KW-0812">Transmembrane</keyword>
<keyword evidence="1" id="KW-1003">Cell membrane</keyword>
<dbReference type="Pfam" id="PF00535">
    <property type="entry name" value="Glycos_transf_2"/>
    <property type="match status" value="1"/>
</dbReference>
<protein>
    <submittedName>
        <fullName evidence="10">Glycosyl transferase family 2</fullName>
    </submittedName>
</protein>
<feature type="transmembrane region" description="Helical" evidence="8">
    <location>
        <begin position="255"/>
        <end position="276"/>
    </location>
</feature>
<keyword evidence="5" id="KW-0448">Lipopolysaccharide biosynthesis</keyword>
<evidence type="ECO:0000256" key="1">
    <source>
        <dbReference type="ARBA" id="ARBA00022475"/>
    </source>
</evidence>
<dbReference type="GO" id="GO:0005886">
    <property type="term" value="C:plasma membrane"/>
    <property type="evidence" value="ECO:0007669"/>
    <property type="project" value="TreeGrafter"/>
</dbReference>
<dbReference type="EMBL" id="CP001100">
    <property type="protein sequence ID" value="ACF13404.1"/>
    <property type="molecule type" value="Genomic_DNA"/>
</dbReference>
<dbReference type="eggNOG" id="COG1216">
    <property type="taxonomic scope" value="Bacteria"/>
</dbReference>
<dbReference type="InterPro" id="IPR001173">
    <property type="entry name" value="Glyco_trans_2-like"/>
</dbReference>
<dbReference type="AlphaFoldDB" id="B3QXD0"/>
<evidence type="ECO:0000256" key="5">
    <source>
        <dbReference type="ARBA" id="ARBA00022985"/>
    </source>
</evidence>
<dbReference type="CDD" id="cd04187">
    <property type="entry name" value="DPM1_like_bac"/>
    <property type="match status" value="1"/>
</dbReference>
<gene>
    <name evidence="10" type="ordered locus">Ctha_0939</name>
</gene>
<name>B3QXD0_CHLT3</name>
<evidence type="ECO:0000256" key="3">
    <source>
        <dbReference type="ARBA" id="ARBA00022679"/>
    </source>
</evidence>
<dbReference type="HOGENOM" id="CLU_033536_0_0_10"/>
<evidence type="ECO:0000259" key="9">
    <source>
        <dbReference type="Pfam" id="PF00535"/>
    </source>
</evidence>
<dbReference type="KEGG" id="cts:Ctha_0939"/>
<dbReference type="STRING" id="517418.Ctha_0939"/>
<dbReference type="RefSeq" id="WP_012499488.1">
    <property type="nucleotide sequence ID" value="NC_011026.1"/>
</dbReference>
<sequence>MNLQNLLIAPPQSFRVDISIVVPLFNESESLPELVAQIYQAVQKSSFAEFFGKTPSFEILFINDGSTDGSEVVIKKLLETHLEIKLISFRKNYGKSAGLDVGFKTASGRYVITMDADLQDNPYEIEALIRKLAEGYDLVSGWKKKRYDPLSKTLPSKLFNFVTGLVSGVHIHDFNCGLKAYRNEVVSSLDIYGEMHRYIPVLAKWNGFRISELAVEHRARKYGRTKFGLSRFIYGFLDLLTVVFISKYMKRPMHFFGSLGILSFISGLSINAYLTFEKIVNDMSVSNRPILFLGMLLMILGVLFFTTGLLGEMITKSFSRSEPYLIKETVNLDLPNT</sequence>
<keyword evidence="6 8" id="KW-1133">Transmembrane helix</keyword>
<feature type="domain" description="Glycosyltransferase 2-like" evidence="9">
    <location>
        <begin position="19"/>
        <end position="187"/>
    </location>
</feature>
<dbReference type="GO" id="GO:0099621">
    <property type="term" value="F:undecaprenyl-phosphate 4-deoxy-4-formamido-L-arabinose transferase activity"/>
    <property type="evidence" value="ECO:0007669"/>
    <property type="project" value="TreeGrafter"/>
</dbReference>
<dbReference type="OrthoDB" id="9807778at2"/>
<keyword evidence="3 10" id="KW-0808">Transferase</keyword>
<keyword evidence="2" id="KW-0328">Glycosyltransferase</keyword>
<dbReference type="Proteomes" id="UP000001208">
    <property type="component" value="Chromosome"/>
</dbReference>
<keyword evidence="7 8" id="KW-0472">Membrane</keyword>
<evidence type="ECO:0000256" key="4">
    <source>
        <dbReference type="ARBA" id="ARBA00022692"/>
    </source>
</evidence>
<reference evidence="10 11" key="1">
    <citation type="submission" date="2008-06" db="EMBL/GenBank/DDBJ databases">
        <title>Complete sequence of Chloroherpeton thalassium ATCC 35110.</title>
        <authorList>
            <consortium name="US DOE Joint Genome Institute"/>
            <person name="Lucas S."/>
            <person name="Copeland A."/>
            <person name="Lapidus A."/>
            <person name="Glavina del Rio T."/>
            <person name="Dalin E."/>
            <person name="Tice H."/>
            <person name="Bruce D."/>
            <person name="Goodwin L."/>
            <person name="Pitluck S."/>
            <person name="Schmutz J."/>
            <person name="Larimer F."/>
            <person name="Land M."/>
            <person name="Hauser L."/>
            <person name="Kyrpides N."/>
            <person name="Mikhailova N."/>
            <person name="Liu Z."/>
            <person name="Li T."/>
            <person name="Zhao F."/>
            <person name="Overmann J."/>
            <person name="Bryant D.A."/>
            <person name="Richardson P."/>
        </authorList>
    </citation>
    <scope>NUCLEOTIDE SEQUENCE [LARGE SCALE GENOMIC DNA]</scope>
    <source>
        <strain evidence="11">ATCC 35110 / GB-78</strain>
    </source>
</reference>
<evidence type="ECO:0000313" key="11">
    <source>
        <dbReference type="Proteomes" id="UP000001208"/>
    </source>
</evidence>
<keyword evidence="11" id="KW-1185">Reference proteome</keyword>
<dbReference type="InterPro" id="IPR050256">
    <property type="entry name" value="Glycosyltransferase_2"/>
</dbReference>
<evidence type="ECO:0000256" key="2">
    <source>
        <dbReference type="ARBA" id="ARBA00022676"/>
    </source>
</evidence>
<proteinExistence type="predicted"/>
<feature type="transmembrane region" description="Helical" evidence="8">
    <location>
        <begin position="288"/>
        <end position="310"/>
    </location>
</feature>
<dbReference type="InterPro" id="IPR029044">
    <property type="entry name" value="Nucleotide-diphossugar_trans"/>
</dbReference>
<dbReference type="SUPFAM" id="SSF53448">
    <property type="entry name" value="Nucleotide-diphospho-sugar transferases"/>
    <property type="match status" value="1"/>
</dbReference>
<dbReference type="PANTHER" id="PTHR48090:SF3">
    <property type="entry name" value="UNDECAPRENYL-PHOSPHATE 4-DEOXY-4-FORMAMIDO-L-ARABINOSE TRANSFERASE"/>
    <property type="match status" value="1"/>
</dbReference>
<evidence type="ECO:0000256" key="8">
    <source>
        <dbReference type="SAM" id="Phobius"/>
    </source>
</evidence>
<dbReference type="Gene3D" id="3.90.550.10">
    <property type="entry name" value="Spore Coat Polysaccharide Biosynthesis Protein SpsA, Chain A"/>
    <property type="match status" value="1"/>
</dbReference>